<evidence type="ECO:0000313" key="2">
    <source>
        <dbReference type="Proteomes" id="UP000008021"/>
    </source>
</evidence>
<sequence length="127" mass="14449">MGPKISPVVFHVDRNTEPANRLDQFPPQSLRQQLPSCIRACPVQRQVRDSECHGLWEVMQADRRRPSPQNPGDVHKMIFPSLYSFSKCGLRPLLFQKINQVLGNIHRTRGCNAVCNCIRSGSIIEEV</sequence>
<evidence type="ECO:0000313" key="1">
    <source>
        <dbReference type="EnsemblPlants" id="OMERI02G20540.6"/>
    </source>
</evidence>
<reference evidence="1" key="1">
    <citation type="submission" date="2015-04" db="UniProtKB">
        <authorList>
            <consortium name="EnsemblPlants"/>
        </authorList>
    </citation>
    <scope>IDENTIFICATION</scope>
</reference>
<dbReference type="AlphaFoldDB" id="A0A0E0CM39"/>
<keyword evidence="2" id="KW-1185">Reference proteome</keyword>
<dbReference type="Gramene" id="OMERI02G20540.6">
    <property type="protein sequence ID" value="OMERI02G20540.6"/>
    <property type="gene ID" value="OMERI02G20540"/>
</dbReference>
<protein>
    <submittedName>
        <fullName evidence="1">Uncharacterized protein</fullName>
    </submittedName>
</protein>
<accession>A0A0E0CM39</accession>
<proteinExistence type="predicted"/>
<dbReference type="EnsemblPlants" id="OMERI02G20540.6">
    <property type="protein sequence ID" value="OMERI02G20540.6"/>
    <property type="gene ID" value="OMERI02G20540"/>
</dbReference>
<dbReference type="Proteomes" id="UP000008021">
    <property type="component" value="Chromosome 2"/>
</dbReference>
<dbReference type="HOGENOM" id="CLU_1974047_0_0_1"/>
<name>A0A0E0CM39_9ORYZ</name>
<organism evidence="1">
    <name type="scientific">Oryza meridionalis</name>
    <dbReference type="NCBI Taxonomy" id="40149"/>
    <lineage>
        <taxon>Eukaryota</taxon>
        <taxon>Viridiplantae</taxon>
        <taxon>Streptophyta</taxon>
        <taxon>Embryophyta</taxon>
        <taxon>Tracheophyta</taxon>
        <taxon>Spermatophyta</taxon>
        <taxon>Magnoliopsida</taxon>
        <taxon>Liliopsida</taxon>
        <taxon>Poales</taxon>
        <taxon>Poaceae</taxon>
        <taxon>BOP clade</taxon>
        <taxon>Oryzoideae</taxon>
        <taxon>Oryzeae</taxon>
        <taxon>Oryzinae</taxon>
        <taxon>Oryza</taxon>
    </lineage>
</organism>
<reference evidence="1" key="2">
    <citation type="submission" date="2018-05" db="EMBL/GenBank/DDBJ databases">
        <title>OmerRS3 (Oryza meridionalis Reference Sequence Version 3).</title>
        <authorList>
            <person name="Zhang J."/>
            <person name="Kudrna D."/>
            <person name="Lee S."/>
            <person name="Talag J."/>
            <person name="Welchert J."/>
            <person name="Wing R.A."/>
        </authorList>
    </citation>
    <scope>NUCLEOTIDE SEQUENCE [LARGE SCALE GENOMIC DNA]</scope>
    <source>
        <strain evidence="1">cv. OR44</strain>
    </source>
</reference>